<dbReference type="RefSeq" id="WP_212325664.1">
    <property type="nucleotide sequence ID" value="NZ_AP024463.1"/>
</dbReference>
<name>A0ABX7Y7V8_9ACTN</name>
<gene>
    <name evidence="1" type="ORF">J5A65_04115</name>
</gene>
<dbReference type="PANTHER" id="PTHR30528:SF0">
    <property type="entry name" value="CYTOPLASMIC PROTEIN"/>
    <property type="match status" value="1"/>
</dbReference>
<evidence type="ECO:0000313" key="1">
    <source>
        <dbReference type="EMBL" id="QUC08925.1"/>
    </source>
</evidence>
<evidence type="ECO:0000313" key="2">
    <source>
        <dbReference type="Proteomes" id="UP000678513"/>
    </source>
</evidence>
<protein>
    <submittedName>
        <fullName evidence="1">YcaQ family DNA glycosylase</fullName>
    </submittedName>
</protein>
<dbReference type="Proteomes" id="UP000678513">
    <property type="component" value="Chromosome"/>
</dbReference>
<dbReference type="EMBL" id="CP072384">
    <property type="protein sequence ID" value="QUC08925.1"/>
    <property type="molecule type" value="Genomic_DNA"/>
</dbReference>
<dbReference type="Pfam" id="PF06224">
    <property type="entry name" value="AlkZ-like"/>
    <property type="match status" value="1"/>
</dbReference>
<reference evidence="1 2" key="1">
    <citation type="submission" date="2021-03" db="EMBL/GenBank/DDBJ databases">
        <title>Human Oral Microbial Genomes.</title>
        <authorList>
            <person name="Johnston C.D."/>
            <person name="Chen T."/>
            <person name="Dewhirst F.E."/>
        </authorList>
    </citation>
    <scope>NUCLEOTIDE SEQUENCE [LARGE SCALE GENOMIC DNA]</scope>
    <source>
        <strain evidence="1 2">DSMZ 100122</strain>
    </source>
</reference>
<organism evidence="1 2">
    <name type="scientific">Arachnia rubra</name>
    <dbReference type="NCBI Taxonomy" id="1547448"/>
    <lineage>
        <taxon>Bacteria</taxon>
        <taxon>Bacillati</taxon>
        <taxon>Actinomycetota</taxon>
        <taxon>Actinomycetes</taxon>
        <taxon>Propionibacteriales</taxon>
        <taxon>Propionibacteriaceae</taxon>
        <taxon>Arachnia</taxon>
    </lineage>
</organism>
<sequence>MTDVLSSAEARRAALAAQGFTGRRPAGPPSRGSIERIIRRLRLLQLDSVNVFERSHYLPVFSRLGSYDKARLDSLTGDDPVLTECWAHEAALVPIEDYALFEFRRAQMRARYGGSGVYRDNPGLRTWLLSQLAERGPLRASDIEHEHNRRTGPWWGQSKVKRLLEYQFLFGEVATAGRIGFERRYALPEQVLPASCGDGMPGDEARVELVRRAAVALGVATVDDLADYFRLRPAEVRAAIAELVAAGELVPVSVEGWESRGRPLPAWLHRHAAVPARVCRDTLLTPFDPVVWHRPRAERQGFHYRIEIYTPAHKRQFGYYCLPVLLGDRLAARVDLKNDRRRGVLRVQSAWSEAHAPRDAAPRVAELLRTAAHWQSLGGVEVQDWGDLAPLLAAELHVPLTPRRS</sequence>
<accession>A0ABX7Y7V8</accession>
<dbReference type="InterPro" id="IPR009351">
    <property type="entry name" value="AlkZ-like"/>
</dbReference>
<keyword evidence="2" id="KW-1185">Reference proteome</keyword>
<dbReference type="PANTHER" id="PTHR30528">
    <property type="entry name" value="CYTOPLASMIC PROTEIN"/>
    <property type="match status" value="1"/>
</dbReference>
<proteinExistence type="predicted"/>